<evidence type="ECO:0000256" key="5">
    <source>
        <dbReference type="ARBA" id="ARBA00022917"/>
    </source>
</evidence>
<name>A0A6J4TXP9_9BACT</name>
<dbReference type="InterPro" id="IPR027417">
    <property type="entry name" value="P-loop_NTPase"/>
</dbReference>
<dbReference type="InterPro" id="IPR009001">
    <property type="entry name" value="Transl_elong_EF1A/Init_IF2_C"/>
</dbReference>
<feature type="domain" description="Tr-type G" evidence="9">
    <location>
        <begin position="6"/>
        <end position="179"/>
    </location>
</feature>
<dbReference type="Gene3D" id="3.40.50.300">
    <property type="entry name" value="P-loop containing nucleotide triphosphate hydrolases"/>
    <property type="match status" value="1"/>
</dbReference>
<dbReference type="SUPFAM" id="SSF52540">
    <property type="entry name" value="P-loop containing nucleoside triphosphate hydrolases"/>
    <property type="match status" value="1"/>
</dbReference>
<evidence type="ECO:0000256" key="3">
    <source>
        <dbReference type="ARBA" id="ARBA00022490"/>
    </source>
</evidence>
<dbReference type="Pfam" id="PF09106">
    <property type="entry name" value="WHD_2nd_SelB"/>
    <property type="match status" value="1"/>
</dbReference>
<dbReference type="NCBIfam" id="TIGR00475">
    <property type="entry name" value="selB"/>
    <property type="match status" value="1"/>
</dbReference>
<evidence type="ECO:0000256" key="1">
    <source>
        <dbReference type="ARBA" id="ARBA00004496"/>
    </source>
</evidence>
<dbReference type="InterPro" id="IPR004161">
    <property type="entry name" value="EFTu-like_2"/>
</dbReference>
<dbReference type="Pfam" id="PF09107">
    <property type="entry name" value="WHD_3rd_SelB"/>
    <property type="match status" value="1"/>
</dbReference>
<keyword evidence="6" id="KW-0342">GTP-binding</keyword>
<dbReference type="GO" id="GO:0005525">
    <property type="term" value="F:GTP binding"/>
    <property type="evidence" value="ECO:0007669"/>
    <property type="project" value="UniProtKB-KW"/>
</dbReference>
<dbReference type="Gene3D" id="2.40.30.10">
    <property type="entry name" value="Translation factors"/>
    <property type="match status" value="1"/>
</dbReference>
<keyword evidence="10" id="KW-0251">Elongation factor</keyword>
<dbReference type="CDD" id="cd04171">
    <property type="entry name" value="SelB"/>
    <property type="match status" value="1"/>
</dbReference>
<dbReference type="PROSITE" id="PS51722">
    <property type="entry name" value="G_TR_2"/>
    <property type="match status" value="1"/>
</dbReference>
<dbReference type="GO" id="GO:0001514">
    <property type="term" value="P:selenocysteine incorporation"/>
    <property type="evidence" value="ECO:0007669"/>
    <property type="project" value="InterPro"/>
</dbReference>
<dbReference type="PRINTS" id="PR00315">
    <property type="entry name" value="ELONGATNFCT"/>
</dbReference>
<dbReference type="InterPro" id="IPR036390">
    <property type="entry name" value="WH_DNA-bd_sf"/>
</dbReference>
<dbReference type="SUPFAM" id="SSF50465">
    <property type="entry name" value="EF-Tu/eEF-1alpha/eIF2-gamma C-terminal domain"/>
    <property type="match status" value="1"/>
</dbReference>
<keyword evidence="5" id="KW-0648">Protein biosynthesis</keyword>
<comment type="function">
    <text evidence="7">Translation factor necessary for the incorporation of selenocysteine into proteins. It probably replaces EF-Tu for the insertion of selenocysteine directed by the UGA codon. SelB binds GTP and GDP.</text>
</comment>
<keyword evidence="4" id="KW-0547">Nucleotide-binding</keyword>
<evidence type="ECO:0000256" key="4">
    <source>
        <dbReference type="ARBA" id="ARBA00022741"/>
    </source>
</evidence>
<dbReference type="Pfam" id="PF00009">
    <property type="entry name" value="GTP_EFTU"/>
    <property type="match status" value="1"/>
</dbReference>
<dbReference type="PANTHER" id="PTHR43721">
    <property type="entry name" value="ELONGATION FACTOR TU-RELATED"/>
    <property type="match status" value="1"/>
</dbReference>
<dbReference type="InterPro" id="IPR004535">
    <property type="entry name" value="Transl_elong_SelB"/>
</dbReference>
<gene>
    <name evidence="10" type="ORF">AVDCRST_MAG73-1325</name>
</gene>
<reference evidence="10" key="1">
    <citation type="submission" date="2020-02" db="EMBL/GenBank/DDBJ databases">
        <authorList>
            <person name="Meier V. D."/>
        </authorList>
    </citation>
    <scope>NUCLEOTIDE SEQUENCE</scope>
    <source>
        <strain evidence="10">AVDCRST_MAG73</strain>
    </source>
</reference>
<dbReference type="Gene3D" id="1.10.10.10">
    <property type="entry name" value="Winged helix-like DNA-binding domain superfamily/Winged helix DNA-binding domain"/>
    <property type="match status" value="1"/>
</dbReference>
<evidence type="ECO:0000256" key="8">
    <source>
        <dbReference type="ARBA" id="ARBA00031615"/>
    </source>
</evidence>
<dbReference type="InterPro" id="IPR036388">
    <property type="entry name" value="WH-like_DNA-bd_sf"/>
</dbReference>
<dbReference type="GO" id="GO:0005829">
    <property type="term" value="C:cytosol"/>
    <property type="evidence" value="ECO:0007669"/>
    <property type="project" value="TreeGrafter"/>
</dbReference>
<protein>
    <recommendedName>
        <fullName evidence="2">Selenocysteine-specific elongation factor</fullName>
    </recommendedName>
    <alternativeName>
        <fullName evidence="8">SelB translation factor</fullName>
    </alternativeName>
</protein>
<accession>A0A6J4TXP9</accession>
<evidence type="ECO:0000256" key="2">
    <source>
        <dbReference type="ARBA" id="ARBA00015953"/>
    </source>
</evidence>
<evidence type="ECO:0000259" key="9">
    <source>
        <dbReference type="PROSITE" id="PS51722"/>
    </source>
</evidence>
<dbReference type="Pfam" id="PF25461">
    <property type="entry name" value="Beta-barrel_SelB"/>
    <property type="match status" value="1"/>
</dbReference>
<dbReference type="InterPro" id="IPR015190">
    <property type="entry name" value="Elong_fac_SelB-wing-hlx_typ-2"/>
</dbReference>
<dbReference type="InterPro" id="IPR057335">
    <property type="entry name" value="Beta-barrel_SelB"/>
</dbReference>
<dbReference type="SUPFAM" id="SSF46785">
    <property type="entry name" value="Winged helix' DNA-binding domain"/>
    <property type="match status" value="2"/>
</dbReference>
<dbReference type="Pfam" id="PF03144">
    <property type="entry name" value="GTP_EFTU_D2"/>
    <property type="match status" value="1"/>
</dbReference>
<dbReference type="InterPro" id="IPR015191">
    <property type="entry name" value="SelB_WHD4"/>
</dbReference>
<dbReference type="GO" id="GO:0003723">
    <property type="term" value="F:RNA binding"/>
    <property type="evidence" value="ECO:0007669"/>
    <property type="project" value="InterPro"/>
</dbReference>
<dbReference type="SUPFAM" id="SSF50447">
    <property type="entry name" value="Translation proteins"/>
    <property type="match status" value="1"/>
</dbReference>
<comment type="subcellular location">
    <subcellularLocation>
        <location evidence="1">Cytoplasm</location>
    </subcellularLocation>
</comment>
<dbReference type="InterPro" id="IPR050055">
    <property type="entry name" value="EF-Tu_GTPase"/>
</dbReference>
<dbReference type="GO" id="GO:0003746">
    <property type="term" value="F:translation elongation factor activity"/>
    <property type="evidence" value="ECO:0007669"/>
    <property type="project" value="UniProtKB-KW"/>
</dbReference>
<dbReference type="Gene3D" id="1.10.10.2770">
    <property type="match status" value="1"/>
</dbReference>
<dbReference type="PANTHER" id="PTHR43721:SF22">
    <property type="entry name" value="ELONGATION FACTOR TU, MITOCHONDRIAL"/>
    <property type="match status" value="1"/>
</dbReference>
<dbReference type="CDD" id="cd03696">
    <property type="entry name" value="SelB_II"/>
    <property type="match status" value="1"/>
</dbReference>
<proteinExistence type="predicted"/>
<dbReference type="AlphaFoldDB" id="A0A6J4TXP9"/>
<sequence>MTPSPPQPFVVGTAGHVDHGKSTLVKALTGIDPDRLAEEKARAMTIDLGFAWLSLPSGRAVSVVDVPGHERFIKNMLAGVGGIDAALLIVAADEGPMPQTAEHLAILDLLQIERGLIVLTKTDAVDADWLDLVSEETRERVAGTVLAAAPIVPVSAVTGRGLPELKAALDAALAAVPPRASGARPRLPVDRVFTVPGFGTVVTGTLLGGELALGQELRVFPRGLTTRVRGLQSHLAKLDNALPGSRVAVNLSGVAVEDLRRGDVLAPPGLLAPSQRIDVRLRLLEDSPLTLEQNAAVDFFSGAAELPARLTLLDRATVPPGESGWVQVRFREPIALLKGDRFIVRRPSPSVTIGGGEVVDPNPVRHRRFRPEVLGALETLAAGSPDEILLQALEAGPREVRSLRGGAFAGLSDNQVDEALAQLVAEGDARLLGRGGSAAPRPGDFAYAMPGWERLRERLVETVAAHHAAQPLRPGLPKEELKRRSKLPPPPRLFDEALAAAVVDGVLVDDGQTVRLPGFRIALDPARRAVADRFVAALEAAPHAPPAPAEFGLDADTLGALEDLGEVIRVGDGVVYAAAAYRSIEGEVLRLLERDGELTLAGYRDHFATSRKYAQATLEYLDQRRITRRVGDSRVRFAGVGAGVPGAPKDRS</sequence>
<evidence type="ECO:0000256" key="7">
    <source>
        <dbReference type="ARBA" id="ARBA00025526"/>
    </source>
</evidence>
<dbReference type="EMBL" id="CADCWE010000083">
    <property type="protein sequence ID" value="CAA9535228.1"/>
    <property type="molecule type" value="Genomic_DNA"/>
</dbReference>
<dbReference type="GO" id="GO:0003924">
    <property type="term" value="F:GTPase activity"/>
    <property type="evidence" value="ECO:0007669"/>
    <property type="project" value="InterPro"/>
</dbReference>
<dbReference type="InterPro" id="IPR000795">
    <property type="entry name" value="T_Tr_GTP-bd_dom"/>
</dbReference>
<evidence type="ECO:0000256" key="6">
    <source>
        <dbReference type="ARBA" id="ARBA00023134"/>
    </source>
</evidence>
<organism evidence="10">
    <name type="scientific">uncultured Thermomicrobiales bacterium</name>
    <dbReference type="NCBI Taxonomy" id="1645740"/>
    <lineage>
        <taxon>Bacteria</taxon>
        <taxon>Pseudomonadati</taxon>
        <taxon>Thermomicrobiota</taxon>
        <taxon>Thermomicrobia</taxon>
        <taxon>Thermomicrobiales</taxon>
        <taxon>environmental samples</taxon>
    </lineage>
</organism>
<dbReference type="CDD" id="cd15491">
    <property type="entry name" value="selB_III"/>
    <property type="match status" value="1"/>
</dbReference>
<dbReference type="InterPro" id="IPR009000">
    <property type="entry name" value="Transl_B-barrel_sf"/>
</dbReference>
<evidence type="ECO:0000313" key="10">
    <source>
        <dbReference type="EMBL" id="CAA9535228.1"/>
    </source>
</evidence>
<keyword evidence="3" id="KW-0963">Cytoplasm</keyword>